<sequence length="85" mass="9491">APTLFLVRYSMLDDRSSTSIFISLFSFSSFCLTRCRLSICSLSSATLSACFFRRAAAVDSCCRVASSRSRRSFRNSASRFLFISS</sequence>
<dbReference type="EMBL" id="KL322895">
    <property type="protein sequence ID" value="KFP55270.1"/>
    <property type="molecule type" value="Genomic_DNA"/>
</dbReference>
<proteinExistence type="predicted"/>
<evidence type="ECO:0000313" key="2">
    <source>
        <dbReference type="Proteomes" id="UP000053745"/>
    </source>
</evidence>
<dbReference type="Proteomes" id="UP000053745">
    <property type="component" value="Unassembled WGS sequence"/>
</dbReference>
<feature type="non-terminal residue" evidence="1">
    <location>
        <position position="1"/>
    </location>
</feature>
<name>A0A091LJC5_CATAU</name>
<dbReference type="AlphaFoldDB" id="A0A091LJC5"/>
<reference evidence="1 2" key="1">
    <citation type="submission" date="2014-04" db="EMBL/GenBank/DDBJ databases">
        <title>Genome evolution of avian class.</title>
        <authorList>
            <person name="Zhang G."/>
            <person name="Li C."/>
        </authorList>
    </citation>
    <scope>NUCLEOTIDE SEQUENCE [LARGE SCALE GENOMIC DNA]</scope>
    <source>
        <strain evidence="1">BGI_N323</strain>
    </source>
</reference>
<accession>A0A091LJC5</accession>
<organism evidence="1 2">
    <name type="scientific">Cathartes aura</name>
    <name type="common">Turkey vulture</name>
    <name type="synonym">Vultur aura</name>
    <dbReference type="NCBI Taxonomy" id="43455"/>
    <lineage>
        <taxon>Eukaryota</taxon>
        <taxon>Metazoa</taxon>
        <taxon>Chordata</taxon>
        <taxon>Craniata</taxon>
        <taxon>Vertebrata</taxon>
        <taxon>Euteleostomi</taxon>
        <taxon>Archelosauria</taxon>
        <taxon>Archosauria</taxon>
        <taxon>Dinosauria</taxon>
        <taxon>Saurischia</taxon>
        <taxon>Theropoda</taxon>
        <taxon>Coelurosauria</taxon>
        <taxon>Aves</taxon>
        <taxon>Neognathae</taxon>
        <taxon>Neoaves</taxon>
        <taxon>Telluraves</taxon>
        <taxon>Accipitrimorphae</taxon>
        <taxon>Accipitriformes</taxon>
        <taxon>Cathartidae</taxon>
        <taxon>Cathartes</taxon>
    </lineage>
</organism>
<keyword evidence="2" id="KW-1185">Reference proteome</keyword>
<evidence type="ECO:0000313" key="1">
    <source>
        <dbReference type="EMBL" id="KFP55270.1"/>
    </source>
</evidence>
<gene>
    <name evidence="1" type="ORF">N323_08453</name>
</gene>
<protein>
    <submittedName>
        <fullName evidence="1">Uncharacterized protein</fullName>
    </submittedName>
</protein>
<feature type="non-terminal residue" evidence="1">
    <location>
        <position position="85"/>
    </location>
</feature>